<dbReference type="Proteomes" id="UP001598138">
    <property type="component" value="Unassembled WGS sequence"/>
</dbReference>
<dbReference type="PANTHER" id="PTHR43725">
    <property type="entry name" value="UDP-GLUCOSE 4-EPIMERASE"/>
    <property type="match status" value="1"/>
</dbReference>
<comment type="catalytic activity">
    <reaction evidence="1 9">
        <text>UDP-alpha-D-glucose = UDP-alpha-D-galactose</text>
        <dbReference type="Rhea" id="RHEA:22168"/>
        <dbReference type="ChEBI" id="CHEBI:58885"/>
        <dbReference type="ChEBI" id="CHEBI:66914"/>
        <dbReference type="EC" id="5.1.3.2"/>
    </reaction>
</comment>
<dbReference type="PANTHER" id="PTHR43725:SF47">
    <property type="entry name" value="UDP-GLUCOSE 4-EPIMERASE"/>
    <property type="match status" value="1"/>
</dbReference>
<dbReference type="NCBIfam" id="TIGR01179">
    <property type="entry name" value="galE"/>
    <property type="match status" value="1"/>
</dbReference>
<dbReference type="RefSeq" id="WP_377982324.1">
    <property type="nucleotide sequence ID" value="NZ_JBBKXZ010000001.1"/>
</dbReference>
<evidence type="ECO:0000259" key="10">
    <source>
        <dbReference type="Pfam" id="PF16363"/>
    </source>
</evidence>
<comment type="cofactor">
    <cofactor evidence="2 9">
        <name>NAD(+)</name>
        <dbReference type="ChEBI" id="CHEBI:57540"/>
    </cofactor>
</comment>
<keyword evidence="7 9" id="KW-0520">NAD</keyword>
<dbReference type="Pfam" id="PF16363">
    <property type="entry name" value="GDP_Man_Dehyd"/>
    <property type="match status" value="1"/>
</dbReference>
<evidence type="ECO:0000256" key="8">
    <source>
        <dbReference type="ARBA" id="ARBA00023235"/>
    </source>
</evidence>
<dbReference type="Gene3D" id="3.90.25.10">
    <property type="entry name" value="UDP-galactose 4-epimerase, domain 1"/>
    <property type="match status" value="1"/>
</dbReference>
<dbReference type="InterPro" id="IPR036291">
    <property type="entry name" value="NAD(P)-bd_dom_sf"/>
</dbReference>
<evidence type="ECO:0000256" key="5">
    <source>
        <dbReference type="ARBA" id="ARBA00013189"/>
    </source>
</evidence>
<proteinExistence type="inferred from homology"/>
<sequence length="337" mass="36942">MMNILITGGAGFIGSHTYVVLQENGYNPIIVDNFSNSSEKVITNLETICGKPVTYVKADVNDPATYDQLFTTYQIDGIIHFAASKAVGESVANPLKYYRNNVASTVLLLEKMQQYGVNNLVFSSSCTVYGQPDELPVTENSPVQEAVSPYGNTKQICEEIIRDTVQANATLKAISLRYFNPIGSHKSALIGELPLGPPANLIPFLTQSVAGLRGPLQVWGTDYPTADGTAIRDYIHVMDLAHAHVKALSHVLGRNNTAYYDFFNIGTGEGSSVYQVIQAFEKATHKKVAYEVRDRRPGDITAVYAATEKSNNILGWKAEISLEEALKDAWAWQEALL</sequence>
<keyword evidence="12" id="KW-1185">Reference proteome</keyword>
<dbReference type="SUPFAM" id="SSF51735">
    <property type="entry name" value="NAD(P)-binding Rossmann-fold domains"/>
    <property type="match status" value="1"/>
</dbReference>
<gene>
    <name evidence="11" type="primary">galE</name>
    <name evidence="11" type="ORF">U0R10_02955</name>
</gene>
<comment type="subunit">
    <text evidence="9">Homodimer.</text>
</comment>
<dbReference type="Gene3D" id="3.40.50.720">
    <property type="entry name" value="NAD(P)-binding Rossmann-like Domain"/>
    <property type="match status" value="1"/>
</dbReference>
<dbReference type="EMBL" id="JBBKXZ010000001">
    <property type="protein sequence ID" value="MFD3393572.1"/>
    <property type="molecule type" value="Genomic_DNA"/>
</dbReference>
<keyword evidence="9" id="KW-0119">Carbohydrate metabolism</keyword>
<comment type="pathway">
    <text evidence="3 9">Carbohydrate metabolism; galactose metabolism.</text>
</comment>
<organism evidence="11 12">
    <name type="scientific">Aquirufa avitistagni</name>
    <dbReference type="NCBI Taxonomy" id="3104728"/>
    <lineage>
        <taxon>Bacteria</taxon>
        <taxon>Pseudomonadati</taxon>
        <taxon>Bacteroidota</taxon>
        <taxon>Cytophagia</taxon>
        <taxon>Cytophagales</taxon>
        <taxon>Flectobacillaceae</taxon>
        <taxon>Aquirufa</taxon>
    </lineage>
</organism>
<reference evidence="11 12" key="1">
    <citation type="submission" date="2024-03" db="EMBL/GenBank/DDBJ databases">
        <title>Aquirufa genome sequencing.</title>
        <authorList>
            <person name="Pitt A."/>
            <person name="Hahn M.W."/>
        </authorList>
    </citation>
    <scope>NUCLEOTIDE SEQUENCE [LARGE SCALE GENOMIC DNA]</scope>
    <source>
        <strain evidence="11 12">OSTEICH-129V</strain>
    </source>
</reference>
<evidence type="ECO:0000313" key="12">
    <source>
        <dbReference type="Proteomes" id="UP001598138"/>
    </source>
</evidence>
<dbReference type="CDD" id="cd05247">
    <property type="entry name" value="UDP_G4E_1_SDR_e"/>
    <property type="match status" value="1"/>
</dbReference>
<evidence type="ECO:0000256" key="1">
    <source>
        <dbReference type="ARBA" id="ARBA00000083"/>
    </source>
</evidence>
<evidence type="ECO:0000256" key="6">
    <source>
        <dbReference type="ARBA" id="ARBA00018569"/>
    </source>
</evidence>
<evidence type="ECO:0000256" key="4">
    <source>
        <dbReference type="ARBA" id="ARBA00007637"/>
    </source>
</evidence>
<evidence type="ECO:0000256" key="3">
    <source>
        <dbReference type="ARBA" id="ARBA00004947"/>
    </source>
</evidence>
<dbReference type="InterPro" id="IPR005886">
    <property type="entry name" value="UDP_G4E"/>
</dbReference>
<evidence type="ECO:0000256" key="2">
    <source>
        <dbReference type="ARBA" id="ARBA00001911"/>
    </source>
</evidence>
<feature type="domain" description="NAD(P)-binding" evidence="10">
    <location>
        <begin position="5"/>
        <end position="328"/>
    </location>
</feature>
<keyword evidence="8 9" id="KW-0413">Isomerase</keyword>
<name>A0ABW6DCY2_9BACT</name>
<evidence type="ECO:0000256" key="7">
    <source>
        <dbReference type="ARBA" id="ARBA00023027"/>
    </source>
</evidence>
<protein>
    <recommendedName>
        <fullName evidence="6 9">UDP-glucose 4-epimerase</fullName>
        <ecNumber evidence="5 9">5.1.3.2</ecNumber>
    </recommendedName>
</protein>
<comment type="similarity">
    <text evidence="4 9">Belongs to the NAD(P)-dependent epimerase/dehydratase family.</text>
</comment>
<dbReference type="GO" id="GO:0003978">
    <property type="term" value="F:UDP-glucose 4-epimerase activity"/>
    <property type="evidence" value="ECO:0007669"/>
    <property type="project" value="UniProtKB-EC"/>
</dbReference>
<comment type="caution">
    <text evidence="11">The sequence shown here is derived from an EMBL/GenBank/DDBJ whole genome shotgun (WGS) entry which is preliminary data.</text>
</comment>
<evidence type="ECO:0000256" key="9">
    <source>
        <dbReference type="RuleBase" id="RU366046"/>
    </source>
</evidence>
<dbReference type="InterPro" id="IPR016040">
    <property type="entry name" value="NAD(P)-bd_dom"/>
</dbReference>
<evidence type="ECO:0000313" key="11">
    <source>
        <dbReference type="EMBL" id="MFD3393572.1"/>
    </source>
</evidence>
<dbReference type="EC" id="5.1.3.2" evidence="5 9"/>
<accession>A0ABW6DCY2</accession>